<keyword evidence="15" id="KW-0238">DNA-binding</keyword>
<sequence>MTDQKNPAEPIKTLIDSGATSNFINPSIVEKLHLPKRTLETPRVVRMLDGTISQTGKIWHEVEITVAIQKHIQTIPFLVCPIGKHDAFLGMCWLSSEGPLINWAAGTISFPQEEQAAIASEEDADPDPLKLIPPEYHEFAQVFGEEEFKILPPHRDYDIGIELTPEASLFHGPIYGMTDSESRTLKEHLESEVATGKIRPSKSPAGAPVMFVKKADGSLRLVVDYRKLNEVTVKDVYPLPRQDDLMAKLRDARIFTKLDLRWGYNNVRIKEGDEWKTAFKTKYGSFEYLVMPFGLTNAPAAFQRFMNDLFRDLLDVTVVVYLDDILIFSKDPAEHSEHVREVLQRLARNQLFCKPSKCHFHVTTVEYLGIQISPKGFSMDEKKVEAVMSWPVPKTVKQVQAFLGFVNYLRRFIPDFSSIARPLHNLTQKDKPWGWGEAEEKSFQELKHRVTNRPVLAHSDPDKPYFLETDASGVAMGAVLSQRAEDGRLHPIAYMSKSFNDAERNYDTHDKELLAIIKAFEEWRIFLEGTLCPITVFTDHRNLEYWRKSRSFNQRHARWRLYLADFNFEIHFRPGKQSGKPDALSRRSDHADIPPEAEVMIPEELFANVAKEEQDSPLQNQIKSEQRKDPSLDDIIEFLTVKQENAPPSIKKAYGDYRLDDDILLFQDKILVPDNDDLKREFLKLYHDSPLAGHPGQQRTLELVSRYYTWPGKKGWIKAYVESCDTCQRMRRAKAPSLPLKPLEVPLSPFHTISYDFITGFPKSKGMDAILVVIDSFTKFGHFIPTSSKATARDLADLFVTNVWKLHGLPVKTISDRGTTFTGRFLRGLYKRLGIDPHFSSAYHPESDGQTERVNQFIEHFLRSYVRSDQTDWLHWLPLAEFAYNNAKHSATQKSPFQLLFGRNPVMNPSELRIDVPEADDLADRITSEWKEAKSALRISKERMKGPDKPIPISFAEGEKVWLDGRNVNLKTKSPKLNHRRLGPFKVTRKLSELAYELELPETLKIHNVFYAGLLSKVFEDPGRPLMERPPPVTVEGEEEYIVEAILDNKRRGNKWWYLVKWEGYGPEHNSWEPEENLEHSKDLIKKYYQDRLRRARDSAKSS</sequence>
<evidence type="ECO:0000256" key="8">
    <source>
        <dbReference type="ARBA" id="ARBA00022759"/>
    </source>
</evidence>
<dbReference type="InterPro" id="IPR021109">
    <property type="entry name" value="Peptidase_aspartic_dom_sf"/>
</dbReference>
<protein>
    <submittedName>
        <fullName evidence="22">Retrotransposable element Tf2 155 kDa protein type 1</fullName>
    </submittedName>
</protein>
<dbReference type="Proteomes" id="UP000012065">
    <property type="component" value="Unassembled WGS sequence"/>
</dbReference>
<keyword evidence="16" id="KW-0233">DNA recombination</keyword>
<dbReference type="InterPro" id="IPR023780">
    <property type="entry name" value="Chromo_domain"/>
</dbReference>
<keyword evidence="6" id="KW-0479">Metal-binding</keyword>
<proteinExistence type="predicted"/>
<evidence type="ECO:0000256" key="15">
    <source>
        <dbReference type="ARBA" id="ARBA00023125"/>
    </source>
</evidence>
<comment type="caution">
    <text evidence="22">The sequence shown here is derived from an EMBL/GenBank/DDBJ whole genome shotgun (WGS) entry which is preliminary data.</text>
</comment>
<dbReference type="GO" id="GO:0006310">
    <property type="term" value="P:DNA recombination"/>
    <property type="evidence" value="ECO:0007669"/>
    <property type="project" value="UniProtKB-KW"/>
</dbReference>
<dbReference type="SUPFAM" id="SSF53098">
    <property type="entry name" value="Ribonuclease H-like"/>
    <property type="match status" value="1"/>
</dbReference>
<evidence type="ECO:0000256" key="14">
    <source>
        <dbReference type="ARBA" id="ARBA00022932"/>
    </source>
</evidence>
<feature type="domain" description="Integrase catalytic" evidence="21">
    <location>
        <begin position="745"/>
        <end position="904"/>
    </location>
</feature>
<evidence type="ECO:0000256" key="1">
    <source>
        <dbReference type="ARBA" id="ARBA00004123"/>
    </source>
</evidence>
<evidence type="ECO:0000256" key="9">
    <source>
        <dbReference type="ARBA" id="ARBA00022801"/>
    </source>
</evidence>
<feature type="domain" description="Chromo" evidence="19">
    <location>
        <begin position="1041"/>
        <end position="1100"/>
    </location>
</feature>
<keyword evidence="18" id="KW-0511">Multifunctional enzyme</keyword>
<evidence type="ECO:0000259" key="21">
    <source>
        <dbReference type="PROSITE" id="PS50994"/>
    </source>
</evidence>
<evidence type="ECO:0000256" key="2">
    <source>
        <dbReference type="ARBA" id="ARBA00022670"/>
    </source>
</evidence>
<dbReference type="Pfam" id="PF00078">
    <property type="entry name" value="RVT_1"/>
    <property type="match status" value="1"/>
</dbReference>
<dbReference type="InterPro" id="IPR050951">
    <property type="entry name" value="Retrovirus_Pol_polyprotein"/>
</dbReference>
<dbReference type="GO" id="GO:0006508">
    <property type="term" value="P:proteolysis"/>
    <property type="evidence" value="ECO:0007669"/>
    <property type="project" value="UniProtKB-KW"/>
</dbReference>
<keyword evidence="14" id="KW-0239">DNA-directed DNA polymerase</keyword>
<dbReference type="SUPFAM" id="SSF50630">
    <property type="entry name" value="Acid proteases"/>
    <property type="match status" value="1"/>
</dbReference>
<name>M5CCK0_THACB</name>
<dbReference type="SUPFAM" id="SSF56672">
    <property type="entry name" value="DNA/RNA polymerases"/>
    <property type="match status" value="1"/>
</dbReference>
<dbReference type="InterPro" id="IPR000477">
    <property type="entry name" value="RT_dom"/>
</dbReference>
<dbReference type="SMART" id="SM00298">
    <property type="entry name" value="CHROMO"/>
    <property type="match status" value="1"/>
</dbReference>
<dbReference type="FunFam" id="3.30.70.270:FF:000026">
    <property type="entry name" value="Transposon Ty3-G Gag-Pol polyprotein"/>
    <property type="match status" value="1"/>
</dbReference>
<dbReference type="InterPro" id="IPR041588">
    <property type="entry name" value="Integrase_H2C2"/>
</dbReference>
<evidence type="ECO:0000256" key="7">
    <source>
        <dbReference type="ARBA" id="ARBA00022750"/>
    </source>
</evidence>
<dbReference type="GO" id="GO:0003887">
    <property type="term" value="F:DNA-directed DNA polymerase activity"/>
    <property type="evidence" value="ECO:0007669"/>
    <property type="project" value="UniProtKB-KW"/>
</dbReference>
<gene>
    <name evidence="22" type="ORF">BN14_07661</name>
</gene>
<comment type="subcellular location">
    <subcellularLocation>
        <location evidence="1">Nucleus</location>
    </subcellularLocation>
</comment>
<dbReference type="Pfam" id="PF08284">
    <property type="entry name" value="RVP_2"/>
    <property type="match status" value="1"/>
</dbReference>
<evidence type="ECO:0000256" key="12">
    <source>
        <dbReference type="ARBA" id="ARBA00022908"/>
    </source>
</evidence>
<dbReference type="HOGENOM" id="CLU_000384_38_1_1"/>
<dbReference type="Pfam" id="PF00665">
    <property type="entry name" value="rve"/>
    <property type="match status" value="1"/>
</dbReference>
<dbReference type="InterPro" id="IPR016197">
    <property type="entry name" value="Chromo-like_dom_sf"/>
</dbReference>
<dbReference type="FunFam" id="3.30.420.10:FF:000032">
    <property type="entry name" value="Retrovirus-related Pol polyprotein from transposon 297-like Protein"/>
    <property type="match status" value="1"/>
</dbReference>
<dbReference type="InterPro" id="IPR001584">
    <property type="entry name" value="Integrase_cat-core"/>
</dbReference>
<keyword evidence="3" id="KW-0808">Transferase</keyword>
<dbReference type="EMBL" id="CAOJ01011711">
    <property type="protein sequence ID" value="CCO33577.1"/>
    <property type="molecule type" value="Genomic_DNA"/>
</dbReference>
<dbReference type="Gene3D" id="3.30.70.270">
    <property type="match status" value="2"/>
</dbReference>
<evidence type="ECO:0000256" key="4">
    <source>
        <dbReference type="ARBA" id="ARBA00022695"/>
    </source>
</evidence>
<dbReference type="GO" id="GO:0003964">
    <property type="term" value="F:RNA-directed DNA polymerase activity"/>
    <property type="evidence" value="ECO:0007669"/>
    <property type="project" value="UniProtKB-KW"/>
</dbReference>
<evidence type="ECO:0000256" key="11">
    <source>
        <dbReference type="ARBA" id="ARBA00022884"/>
    </source>
</evidence>
<dbReference type="InterPro" id="IPR023779">
    <property type="entry name" value="Chromodomain_CS"/>
</dbReference>
<dbReference type="FunFam" id="3.10.20.370:FF:000001">
    <property type="entry name" value="Retrovirus-related Pol polyprotein from transposon 17.6-like protein"/>
    <property type="match status" value="1"/>
</dbReference>
<evidence type="ECO:0000256" key="6">
    <source>
        <dbReference type="ARBA" id="ARBA00022723"/>
    </source>
</evidence>
<keyword evidence="13" id="KW-0695">RNA-directed DNA polymerase</keyword>
<dbReference type="Pfam" id="PF17919">
    <property type="entry name" value="RT_RNaseH_2"/>
    <property type="match status" value="1"/>
</dbReference>
<dbReference type="Pfam" id="PF17921">
    <property type="entry name" value="Integrase_H2C2"/>
    <property type="match status" value="1"/>
</dbReference>
<keyword evidence="5" id="KW-0540">Nuclease</keyword>
<dbReference type="InterPro" id="IPR036397">
    <property type="entry name" value="RNaseH_sf"/>
</dbReference>
<dbReference type="InterPro" id="IPR000953">
    <property type="entry name" value="Chromo/chromo_shadow_dom"/>
</dbReference>
<keyword evidence="2" id="KW-0645">Protease</keyword>
<dbReference type="PROSITE" id="PS50013">
    <property type="entry name" value="CHROMO_2"/>
    <property type="match status" value="1"/>
</dbReference>
<dbReference type="PANTHER" id="PTHR37984:SF5">
    <property type="entry name" value="PROTEIN NYNRIN-LIKE"/>
    <property type="match status" value="1"/>
</dbReference>
<dbReference type="GO" id="GO:0046872">
    <property type="term" value="F:metal ion binding"/>
    <property type="evidence" value="ECO:0007669"/>
    <property type="project" value="UniProtKB-KW"/>
</dbReference>
<dbReference type="Gene3D" id="2.40.50.40">
    <property type="match status" value="1"/>
</dbReference>
<dbReference type="AlphaFoldDB" id="M5CCK0"/>
<dbReference type="InterPro" id="IPR056924">
    <property type="entry name" value="SH3_Tf2-1"/>
</dbReference>
<dbReference type="Pfam" id="PF00385">
    <property type="entry name" value="Chromo"/>
    <property type="match status" value="1"/>
</dbReference>
<evidence type="ECO:0000256" key="10">
    <source>
        <dbReference type="ARBA" id="ARBA00022842"/>
    </source>
</evidence>
<dbReference type="PROSITE" id="PS00598">
    <property type="entry name" value="CHROMO_1"/>
    <property type="match status" value="1"/>
</dbReference>
<dbReference type="Gene3D" id="2.40.70.10">
    <property type="entry name" value="Acid Proteases"/>
    <property type="match status" value="1"/>
</dbReference>
<keyword evidence="7" id="KW-0064">Aspartyl protease</keyword>
<dbReference type="GO" id="GO:0006338">
    <property type="term" value="P:chromatin remodeling"/>
    <property type="evidence" value="ECO:0007669"/>
    <property type="project" value="UniProtKB-ARBA"/>
</dbReference>
<dbReference type="CDD" id="cd09274">
    <property type="entry name" value="RNase_HI_RT_Ty3"/>
    <property type="match status" value="1"/>
</dbReference>
<keyword evidence="8" id="KW-0255">Endonuclease</keyword>
<evidence type="ECO:0000256" key="16">
    <source>
        <dbReference type="ARBA" id="ARBA00023172"/>
    </source>
</evidence>
<dbReference type="SUPFAM" id="SSF54160">
    <property type="entry name" value="Chromo domain-like"/>
    <property type="match status" value="1"/>
</dbReference>
<evidence type="ECO:0000256" key="13">
    <source>
        <dbReference type="ARBA" id="ARBA00022918"/>
    </source>
</evidence>
<keyword evidence="11" id="KW-0694">RNA-binding</keyword>
<dbReference type="Gene3D" id="1.10.340.70">
    <property type="match status" value="1"/>
</dbReference>
<dbReference type="CDD" id="cd01647">
    <property type="entry name" value="RT_LTR"/>
    <property type="match status" value="1"/>
</dbReference>
<keyword evidence="4" id="KW-0548">Nucleotidyltransferase</keyword>
<feature type="domain" description="Reverse transcriptase" evidence="20">
    <location>
        <begin position="193"/>
        <end position="372"/>
    </location>
</feature>
<evidence type="ECO:0000256" key="17">
    <source>
        <dbReference type="ARBA" id="ARBA00023242"/>
    </source>
</evidence>
<dbReference type="InterPro" id="IPR012337">
    <property type="entry name" value="RNaseH-like_sf"/>
</dbReference>
<dbReference type="Gene3D" id="3.10.20.370">
    <property type="match status" value="1"/>
</dbReference>
<dbReference type="InterPro" id="IPR041577">
    <property type="entry name" value="RT_RNaseH_2"/>
</dbReference>
<evidence type="ECO:0000313" key="23">
    <source>
        <dbReference type="Proteomes" id="UP000012065"/>
    </source>
</evidence>
<dbReference type="InterPro" id="IPR043502">
    <property type="entry name" value="DNA/RNA_pol_sf"/>
</dbReference>
<dbReference type="GO" id="GO:0004519">
    <property type="term" value="F:endonuclease activity"/>
    <property type="evidence" value="ECO:0007669"/>
    <property type="project" value="UniProtKB-KW"/>
</dbReference>
<organism evidence="22 23">
    <name type="scientific">Thanatephorus cucumeris (strain AG1-IB / isolate 7/3/14)</name>
    <name type="common">Lettuce bottom rot fungus</name>
    <name type="synonym">Rhizoctonia solani</name>
    <dbReference type="NCBI Taxonomy" id="1108050"/>
    <lineage>
        <taxon>Eukaryota</taxon>
        <taxon>Fungi</taxon>
        <taxon>Dikarya</taxon>
        <taxon>Basidiomycota</taxon>
        <taxon>Agaricomycotina</taxon>
        <taxon>Agaricomycetes</taxon>
        <taxon>Cantharellales</taxon>
        <taxon>Ceratobasidiaceae</taxon>
        <taxon>Rhizoctonia</taxon>
        <taxon>Rhizoctonia solani AG-1</taxon>
    </lineage>
</organism>
<dbReference type="CDD" id="cd00303">
    <property type="entry name" value="retropepsin_like"/>
    <property type="match status" value="1"/>
</dbReference>
<accession>M5CCK0</accession>
<dbReference type="GO" id="GO:0015074">
    <property type="term" value="P:DNA integration"/>
    <property type="evidence" value="ECO:0007669"/>
    <property type="project" value="UniProtKB-KW"/>
</dbReference>
<dbReference type="Gene3D" id="3.30.420.10">
    <property type="entry name" value="Ribonuclease H-like superfamily/Ribonuclease H"/>
    <property type="match status" value="1"/>
</dbReference>
<dbReference type="Gene3D" id="3.10.10.10">
    <property type="entry name" value="HIV Type 1 Reverse Transcriptase, subunit A, domain 1"/>
    <property type="match status" value="1"/>
</dbReference>
<dbReference type="CDD" id="cd18973">
    <property type="entry name" value="CD_Tf2-1_POL_like"/>
    <property type="match status" value="1"/>
</dbReference>
<dbReference type="Pfam" id="PF24626">
    <property type="entry name" value="SH3_Tf2-1"/>
    <property type="match status" value="1"/>
</dbReference>
<dbReference type="GO" id="GO:0003677">
    <property type="term" value="F:DNA binding"/>
    <property type="evidence" value="ECO:0007669"/>
    <property type="project" value="UniProtKB-KW"/>
</dbReference>
<reference evidence="22 23" key="1">
    <citation type="journal article" date="2013" name="J. Biotechnol.">
        <title>Establishment and interpretation of the genome sequence of the phytopathogenic fungus Rhizoctonia solani AG1-IB isolate 7/3/14.</title>
        <authorList>
            <person name="Wibberg D.W."/>
            <person name="Jelonek L.J."/>
            <person name="Rupp O.R."/>
            <person name="Hennig M.H."/>
            <person name="Eikmeyer F.E."/>
            <person name="Goesmann A.G."/>
            <person name="Hartmann A.H."/>
            <person name="Borriss R.B."/>
            <person name="Grosch R.G."/>
            <person name="Puehler A.P."/>
            <person name="Schlueter A.S."/>
        </authorList>
    </citation>
    <scope>NUCLEOTIDE SEQUENCE [LARGE SCALE GENOMIC DNA]</scope>
    <source>
        <strain evidence="23">AG1-IB / isolate 7/3/14</strain>
    </source>
</reference>
<dbReference type="PROSITE" id="PS50994">
    <property type="entry name" value="INTEGRASE"/>
    <property type="match status" value="1"/>
</dbReference>
<keyword evidence="17" id="KW-0539">Nucleus</keyword>
<dbReference type="GO" id="GO:0004190">
    <property type="term" value="F:aspartic-type endopeptidase activity"/>
    <property type="evidence" value="ECO:0007669"/>
    <property type="project" value="UniProtKB-KW"/>
</dbReference>
<dbReference type="GO" id="GO:0005634">
    <property type="term" value="C:nucleus"/>
    <property type="evidence" value="ECO:0007669"/>
    <property type="project" value="UniProtKB-SubCell"/>
</dbReference>
<keyword evidence="12" id="KW-0229">DNA integration</keyword>
<evidence type="ECO:0000256" key="18">
    <source>
        <dbReference type="ARBA" id="ARBA00023268"/>
    </source>
</evidence>
<evidence type="ECO:0000313" key="22">
    <source>
        <dbReference type="EMBL" id="CCO33577.1"/>
    </source>
</evidence>
<evidence type="ECO:0000256" key="3">
    <source>
        <dbReference type="ARBA" id="ARBA00022679"/>
    </source>
</evidence>
<evidence type="ECO:0000256" key="5">
    <source>
        <dbReference type="ARBA" id="ARBA00022722"/>
    </source>
</evidence>
<evidence type="ECO:0000259" key="20">
    <source>
        <dbReference type="PROSITE" id="PS50878"/>
    </source>
</evidence>
<dbReference type="PROSITE" id="PS50878">
    <property type="entry name" value="RT_POL"/>
    <property type="match status" value="1"/>
</dbReference>
<keyword evidence="9" id="KW-0378">Hydrolase</keyword>
<dbReference type="GO" id="GO:0003723">
    <property type="term" value="F:RNA binding"/>
    <property type="evidence" value="ECO:0007669"/>
    <property type="project" value="UniProtKB-KW"/>
</dbReference>
<keyword evidence="10" id="KW-0460">Magnesium</keyword>
<dbReference type="InterPro" id="IPR043128">
    <property type="entry name" value="Rev_trsase/Diguanyl_cyclase"/>
</dbReference>
<evidence type="ECO:0000259" key="19">
    <source>
        <dbReference type="PROSITE" id="PS50013"/>
    </source>
</evidence>
<dbReference type="PANTHER" id="PTHR37984">
    <property type="entry name" value="PROTEIN CBG26694"/>
    <property type="match status" value="1"/>
</dbReference>